<feature type="compositionally biased region" description="Basic and acidic residues" evidence="1">
    <location>
        <begin position="1"/>
        <end position="12"/>
    </location>
</feature>
<dbReference type="OrthoDB" id="10501392at2759"/>
<name>A0A9N9J6H1_9GLOM</name>
<organism evidence="2 3">
    <name type="scientific">Cetraspora pellucida</name>
    <dbReference type="NCBI Taxonomy" id="1433469"/>
    <lineage>
        <taxon>Eukaryota</taxon>
        <taxon>Fungi</taxon>
        <taxon>Fungi incertae sedis</taxon>
        <taxon>Mucoromycota</taxon>
        <taxon>Glomeromycotina</taxon>
        <taxon>Glomeromycetes</taxon>
        <taxon>Diversisporales</taxon>
        <taxon>Gigasporaceae</taxon>
        <taxon>Cetraspora</taxon>
    </lineage>
</organism>
<dbReference type="Proteomes" id="UP000789759">
    <property type="component" value="Unassembled WGS sequence"/>
</dbReference>
<evidence type="ECO:0000313" key="3">
    <source>
        <dbReference type="Proteomes" id="UP000789759"/>
    </source>
</evidence>
<proteinExistence type="predicted"/>
<protein>
    <submittedName>
        <fullName evidence="2">2868_t:CDS:1</fullName>
    </submittedName>
</protein>
<comment type="caution">
    <text evidence="2">The sequence shown here is derived from an EMBL/GenBank/DDBJ whole genome shotgun (WGS) entry which is preliminary data.</text>
</comment>
<sequence length="118" mass="13485">LCTDIQKERRFDNNNNGLKSFEASGLTLNSDDSEDDKMSHHLKAIVENCLDELPIDDEEASNHNNGEPDDELDNSEPDDDEPNDDELDDGEPEDYKLDDGVLDDYEINDELNYYNENT</sequence>
<feature type="non-terminal residue" evidence="2">
    <location>
        <position position="118"/>
    </location>
</feature>
<feature type="compositionally biased region" description="Acidic residues" evidence="1">
    <location>
        <begin position="67"/>
        <end position="92"/>
    </location>
</feature>
<keyword evidence="3" id="KW-1185">Reference proteome</keyword>
<dbReference type="AlphaFoldDB" id="A0A9N9J6H1"/>
<accession>A0A9N9J6H1</accession>
<gene>
    <name evidence="2" type="ORF">CPELLU_LOCUS15345</name>
</gene>
<feature type="region of interest" description="Disordered" evidence="1">
    <location>
        <begin position="53"/>
        <end position="118"/>
    </location>
</feature>
<feature type="compositionally biased region" description="Acidic residues" evidence="1">
    <location>
        <begin position="100"/>
        <end position="109"/>
    </location>
</feature>
<evidence type="ECO:0000256" key="1">
    <source>
        <dbReference type="SAM" id="MobiDB-lite"/>
    </source>
</evidence>
<reference evidence="2" key="1">
    <citation type="submission" date="2021-06" db="EMBL/GenBank/DDBJ databases">
        <authorList>
            <person name="Kallberg Y."/>
            <person name="Tangrot J."/>
            <person name="Rosling A."/>
        </authorList>
    </citation>
    <scope>NUCLEOTIDE SEQUENCE</scope>
    <source>
        <strain evidence="2">FL966</strain>
    </source>
</reference>
<feature type="region of interest" description="Disordered" evidence="1">
    <location>
        <begin position="1"/>
        <end position="24"/>
    </location>
</feature>
<evidence type="ECO:0000313" key="2">
    <source>
        <dbReference type="EMBL" id="CAG8761725.1"/>
    </source>
</evidence>
<dbReference type="EMBL" id="CAJVQA010020048">
    <property type="protein sequence ID" value="CAG8761725.1"/>
    <property type="molecule type" value="Genomic_DNA"/>
</dbReference>